<reference evidence="2" key="1">
    <citation type="submission" date="2020-07" db="EMBL/GenBank/DDBJ databases">
        <authorList>
            <person name="Partida-Martinez L."/>
            <person name="Huntemann M."/>
            <person name="Clum A."/>
            <person name="Wang J."/>
            <person name="Palaniappan K."/>
            <person name="Ritter S."/>
            <person name="Chen I.-M."/>
            <person name="Stamatis D."/>
            <person name="Reddy T."/>
            <person name="O'Malley R."/>
            <person name="Daum C."/>
            <person name="Shapiro N."/>
            <person name="Ivanova N."/>
            <person name="Kyrpides N."/>
            <person name="Woyke T."/>
        </authorList>
    </citation>
    <scope>NUCLEOTIDE SEQUENCE [LARGE SCALE GENOMIC DNA]</scope>
    <source>
        <strain evidence="2">AT2.8</strain>
    </source>
</reference>
<gene>
    <name evidence="1" type="ORF">F4694_002678</name>
</gene>
<accession>A0A852TAV9</accession>
<dbReference type="AlphaFoldDB" id="A0A852TAV9"/>
<dbReference type="Gene3D" id="3.40.50.1110">
    <property type="entry name" value="SGNH hydrolase"/>
    <property type="match status" value="1"/>
</dbReference>
<dbReference type="CDD" id="cd00229">
    <property type="entry name" value="SGNH_hydrolase"/>
    <property type="match status" value="1"/>
</dbReference>
<name>A0A852TAV9_9BACI</name>
<evidence type="ECO:0000313" key="1">
    <source>
        <dbReference type="EMBL" id="NYE05903.1"/>
    </source>
</evidence>
<proteinExistence type="predicted"/>
<sequence>MKYLLTAIWALVCIGVLAFSHISWNKQTTVQAVKSEHDKKVDQENNTANNYEEYLKMAGNWPETAKDQFLLSMKAGNPFKILFVGSGALQWGNVVSQGLTESFGSKRISTSLHTFDSTSDDFIAGNKQLEIAAEKAQLVVIEPFLLNDNGTTTIDVTLANLTKIMDDIKAESPETTFILQPSYPFYLPNYYSIQVKALKEYATLNNLTYLDHWSAWPATDNPQINDYVTQSGPNAEGLNVWANYLVEYFVKK</sequence>
<dbReference type="EMBL" id="JACCBX010000005">
    <property type="protein sequence ID" value="NYE05903.1"/>
    <property type="molecule type" value="Genomic_DNA"/>
</dbReference>
<protein>
    <recommendedName>
        <fullName evidence="3">SGNH/GDSL hydrolase family protein</fullName>
    </recommendedName>
</protein>
<reference evidence="2" key="2">
    <citation type="submission" date="2020-08" db="EMBL/GenBank/DDBJ databases">
        <title>The Agave Microbiome: Exploring the role of microbial communities in plant adaptations to desert environments.</title>
        <authorList>
            <person name="Partida-Martinez L.P."/>
        </authorList>
    </citation>
    <scope>NUCLEOTIDE SEQUENCE [LARGE SCALE GENOMIC DNA]</scope>
    <source>
        <strain evidence="2">AT2.8</strain>
    </source>
</reference>
<comment type="caution">
    <text evidence="1">The sequence shown here is derived from an EMBL/GenBank/DDBJ whole genome shotgun (WGS) entry which is preliminary data.</text>
</comment>
<dbReference type="SUPFAM" id="SSF52266">
    <property type="entry name" value="SGNH hydrolase"/>
    <property type="match status" value="1"/>
</dbReference>
<evidence type="ECO:0008006" key="3">
    <source>
        <dbReference type="Google" id="ProtNLM"/>
    </source>
</evidence>
<dbReference type="Proteomes" id="UP000548423">
    <property type="component" value="Unassembled WGS sequence"/>
</dbReference>
<dbReference type="InterPro" id="IPR036514">
    <property type="entry name" value="SGNH_hydro_sf"/>
</dbReference>
<evidence type="ECO:0000313" key="2">
    <source>
        <dbReference type="Proteomes" id="UP000548423"/>
    </source>
</evidence>
<organism evidence="1 2">
    <name type="scientific">Neobacillus niacini</name>
    <dbReference type="NCBI Taxonomy" id="86668"/>
    <lineage>
        <taxon>Bacteria</taxon>
        <taxon>Bacillati</taxon>
        <taxon>Bacillota</taxon>
        <taxon>Bacilli</taxon>
        <taxon>Bacillales</taxon>
        <taxon>Bacillaceae</taxon>
        <taxon>Neobacillus</taxon>
    </lineage>
</organism>